<feature type="domain" description="YqaJ viral recombinase" evidence="1">
    <location>
        <begin position="136"/>
        <end position="222"/>
    </location>
</feature>
<feature type="non-terminal residue" evidence="2">
    <location>
        <position position="1"/>
    </location>
</feature>
<evidence type="ECO:0000313" key="3">
    <source>
        <dbReference type="Proteomes" id="UP001208570"/>
    </source>
</evidence>
<dbReference type="InterPro" id="IPR051703">
    <property type="entry name" value="NF-kappa-B_Signaling_Reg"/>
</dbReference>
<dbReference type="EMBL" id="JAODUP010000127">
    <property type="protein sequence ID" value="KAK2160763.1"/>
    <property type="molecule type" value="Genomic_DNA"/>
</dbReference>
<dbReference type="AlphaFoldDB" id="A0AAD9N9U6"/>
<dbReference type="InterPro" id="IPR011604">
    <property type="entry name" value="PDDEXK-like_dom_sf"/>
</dbReference>
<protein>
    <recommendedName>
        <fullName evidence="1">YqaJ viral recombinase domain-containing protein</fullName>
    </recommendedName>
</protein>
<dbReference type="PANTHER" id="PTHR46609">
    <property type="entry name" value="EXONUCLEASE, PHAGE-TYPE/RECB, C-TERMINAL DOMAIN-CONTAINING PROTEIN"/>
    <property type="match status" value="1"/>
</dbReference>
<sequence length="250" mass="27667">ISDITIVKSTVPDNDSPPQKRKCYGVSSNVYNLVNVPVSELRIREQLMPTLVAHDPASQWLHLSDMKDNPIPVTCQYGTVPRGCVISYQASVVMGTSSTSVTDPQTSSPRILSQSSCLMLLINSCIDRYKSLQMNPVSLSVTHVTKQKSLLKRSTVKTPAMEFGTLHESDAADIYAATYDFELFPVGFIINPMRSYLGCPPDRRVYGRNHNEMGLLAVKRTMESVSDVSYLRVVGEGLTSIMNSAWGRWG</sequence>
<dbReference type="Pfam" id="PF09588">
    <property type="entry name" value="YqaJ"/>
    <property type="match status" value="1"/>
</dbReference>
<reference evidence="2" key="1">
    <citation type="journal article" date="2023" name="Mol. Biol. Evol.">
        <title>Third-Generation Sequencing Reveals the Adaptive Role of the Epigenome in Three Deep-Sea Polychaetes.</title>
        <authorList>
            <person name="Perez M."/>
            <person name="Aroh O."/>
            <person name="Sun Y."/>
            <person name="Lan Y."/>
            <person name="Juniper S.K."/>
            <person name="Young C.R."/>
            <person name="Angers B."/>
            <person name="Qian P.Y."/>
        </authorList>
    </citation>
    <scope>NUCLEOTIDE SEQUENCE</scope>
    <source>
        <strain evidence="2">P08H-3</strain>
    </source>
</reference>
<gene>
    <name evidence="2" type="ORF">LSH36_127g09003</name>
</gene>
<dbReference type="InterPro" id="IPR019080">
    <property type="entry name" value="YqaJ_viral_recombinase"/>
</dbReference>
<dbReference type="Proteomes" id="UP001208570">
    <property type="component" value="Unassembled WGS sequence"/>
</dbReference>
<dbReference type="PANTHER" id="PTHR46609:SF7">
    <property type="match status" value="1"/>
</dbReference>
<evidence type="ECO:0000313" key="2">
    <source>
        <dbReference type="EMBL" id="KAK2160763.1"/>
    </source>
</evidence>
<comment type="caution">
    <text evidence="2">The sequence shown here is derived from an EMBL/GenBank/DDBJ whole genome shotgun (WGS) entry which is preliminary data.</text>
</comment>
<evidence type="ECO:0000259" key="1">
    <source>
        <dbReference type="Pfam" id="PF09588"/>
    </source>
</evidence>
<dbReference type="Gene3D" id="3.90.320.10">
    <property type="match status" value="1"/>
</dbReference>
<keyword evidence="3" id="KW-1185">Reference proteome</keyword>
<dbReference type="InterPro" id="IPR011335">
    <property type="entry name" value="Restrct_endonuc-II-like"/>
</dbReference>
<organism evidence="2 3">
    <name type="scientific">Paralvinella palmiformis</name>
    <dbReference type="NCBI Taxonomy" id="53620"/>
    <lineage>
        <taxon>Eukaryota</taxon>
        <taxon>Metazoa</taxon>
        <taxon>Spiralia</taxon>
        <taxon>Lophotrochozoa</taxon>
        <taxon>Annelida</taxon>
        <taxon>Polychaeta</taxon>
        <taxon>Sedentaria</taxon>
        <taxon>Canalipalpata</taxon>
        <taxon>Terebellida</taxon>
        <taxon>Terebelliformia</taxon>
        <taxon>Alvinellidae</taxon>
        <taxon>Paralvinella</taxon>
    </lineage>
</organism>
<accession>A0AAD9N9U6</accession>
<dbReference type="SUPFAM" id="SSF52980">
    <property type="entry name" value="Restriction endonuclease-like"/>
    <property type="match status" value="1"/>
</dbReference>
<dbReference type="GO" id="GO:0006281">
    <property type="term" value="P:DNA repair"/>
    <property type="evidence" value="ECO:0007669"/>
    <property type="project" value="UniProtKB-ARBA"/>
</dbReference>
<proteinExistence type="predicted"/>
<name>A0AAD9N9U6_9ANNE</name>